<feature type="domain" description="GST N-terminal" evidence="2">
    <location>
        <begin position="1"/>
        <end position="81"/>
    </location>
</feature>
<dbReference type="KEGG" id="taw:EI545_17370"/>
<gene>
    <name evidence="3" type="ORF">EI545_17370</name>
</gene>
<dbReference type="Proteomes" id="UP000282002">
    <property type="component" value="Chromosome"/>
</dbReference>
<dbReference type="CDD" id="cd03057">
    <property type="entry name" value="GST_N_Beta"/>
    <property type="match status" value="1"/>
</dbReference>
<dbReference type="InterPro" id="IPR036249">
    <property type="entry name" value="Thioredoxin-like_sf"/>
</dbReference>
<feature type="region of interest" description="Disordered" evidence="1">
    <location>
        <begin position="207"/>
        <end position="227"/>
    </location>
</feature>
<dbReference type="AlphaFoldDB" id="A0A3S8U9Z6"/>
<feature type="compositionally biased region" description="Pro residues" evidence="1">
    <location>
        <begin position="218"/>
        <end position="227"/>
    </location>
</feature>
<accession>A0A3S8U9Z6</accession>
<evidence type="ECO:0000313" key="3">
    <source>
        <dbReference type="EMBL" id="AZL60437.1"/>
    </source>
</evidence>
<evidence type="ECO:0000256" key="1">
    <source>
        <dbReference type="SAM" id="MobiDB-lite"/>
    </source>
</evidence>
<dbReference type="InterPro" id="IPR036282">
    <property type="entry name" value="Glutathione-S-Trfase_C_sf"/>
</dbReference>
<dbReference type="PANTHER" id="PTHR44051:SF8">
    <property type="entry name" value="GLUTATHIONE S-TRANSFERASE GSTA"/>
    <property type="match status" value="1"/>
</dbReference>
<dbReference type="InterPro" id="IPR004045">
    <property type="entry name" value="Glutathione_S-Trfase_N"/>
</dbReference>
<name>A0A3S8U9Z6_9RHOB</name>
<dbReference type="SUPFAM" id="SSF47616">
    <property type="entry name" value="GST C-terminal domain-like"/>
    <property type="match status" value="1"/>
</dbReference>
<dbReference type="RefSeq" id="WP_125326629.1">
    <property type="nucleotide sequence ID" value="NZ_CP034328.1"/>
</dbReference>
<dbReference type="Gene3D" id="3.40.30.10">
    <property type="entry name" value="Glutaredoxin"/>
    <property type="match status" value="1"/>
</dbReference>
<proteinExistence type="predicted"/>
<dbReference type="EMBL" id="CP034328">
    <property type="protein sequence ID" value="AZL60437.1"/>
    <property type="molecule type" value="Genomic_DNA"/>
</dbReference>
<dbReference type="OrthoDB" id="7583243at2"/>
<dbReference type="Pfam" id="PF13409">
    <property type="entry name" value="GST_N_2"/>
    <property type="match status" value="1"/>
</dbReference>
<dbReference type="GO" id="GO:0016740">
    <property type="term" value="F:transferase activity"/>
    <property type="evidence" value="ECO:0007669"/>
    <property type="project" value="UniProtKB-KW"/>
</dbReference>
<dbReference type="Gene3D" id="1.20.1050.10">
    <property type="match status" value="1"/>
</dbReference>
<reference evidence="3 4" key="1">
    <citation type="submission" date="2018-12" db="EMBL/GenBank/DDBJ databases">
        <title>Complete genome sequencing of Tabrizicola sp. K13M18.</title>
        <authorList>
            <person name="Bae J.-W."/>
        </authorList>
    </citation>
    <scope>NUCLEOTIDE SEQUENCE [LARGE SCALE GENOMIC DNA]</scope>
    <source>
        <strain evidence="3 4">K13M18</strain>
    </source>
</reference>
<protein>
    <submittedName>
        <fullName evidence="3">Glutathione S-transferase family protein</fullName>
    </submittedName>
</protein>
<organism evidence="3 4">
    <name type="scientific">Tabrizicola piscis</name>
    <dbReference type="NCBI Taxonomy" id="2494374"/>
    <lineage>
        <taxon>Bacteria</taxon>
        <taxon>Pseudomonadati</taxon>
        <taxon>Pseudomonadota</taxon>
        <taxon>Alphaproteobacteria</taxon>
        <taxon>Rhodobacterales</taxon>
        <taxon>Paracoccaceae</taxon>
        <taxon>Tabrizicola</taxon>
    </lineage>
</organism>
<evidence type="ECO:0000259" key="2">
    <source>
        <dbReference type="PROSITE" id="PS50404"/>
    </source>
</evidence>
<dbReference type="SUPFAM" id="SSF52833">
    <property type="entry name" value="Thioredoxin-like"/>
    <property type="match status" value="1"/>
</dbReference>
<sequence length="227" mass="25042">MMYLLHYAPDNASLIVRLVLDGAGIPYRTALVDRATRQQDGPAYRRLNPTGLIPTLETPLGPISETGAILLWLSDRHQLGPAAMDHDRPIFLKWLFFLSNTAHADLRQIFYPHQYCPTEAHPAHQEILAARMRGHFALLDSAARQHPGLFAAAKPLGVYALALTRWSALYPPDAPAWFDLAAYPALLALAKAQEARVETPVIARAEGLGPHPFTRPEQPNPPEGSVL</sequence>
<keyword evidence="4" id="KW-1185">Reference proteome</keyword>
<dbReference type="PANTHER" id="PTHR44051">
    <property type="entry name" value="GLUTATHIONE S-TRANSFERASE-RELATED"/>
    <property type="match status" value="1"/>
</dbReference>
<evidence type="ECO:0000313" key="4">
    <source>
        <dbReference type="Proteomes" id="UP000282002"/>
    </source>
</evidence>
<dbReference type="PROSITE" id="PS50404">
    <property type="entry name" value="GST_NTER"/>
    <property type="match status" value="1"/>
</dbReference>
<keyword evidence="3" id="KW-0808">Transferase</keyword>